<keyword evidence="3" id="KW-1185">Reference proteome</keyword>
<dbReference type="InterPro" id="IPR013229">
    <property type="entry name" value="PEGA"/>
</dbReference>
<sequence>MNPAPHPRRTSRPAGGRPAVRRRAAIARLWALAAAATLLGSGCNSVHRRLTIDSQPRGALVMVDGERIGYTPASISYDYYATRRITLVKDGYETQSFLQPIEAPWWQIPPADFVTDNFLPHQVEDRRVIFRNLAPKVLAPTEDVLIRADDLRNRSQLEP</sequence>
<gene>
    <name evidence="2" type="ORF">CA12_31460</name>
</gene>
<evidence type="ECO:0000313" key="3">
    <source>
        <dbReference type="Proteomes" id="UP000318741"/>
    </source>
</evidence>
<dbReference type="KEGG" id="acaf:CA12_31460"/>
<feature type="domain" description="PEGA" evidence="1">
    <location>
        <begin position="50"/>
        <end position="94"/>
    </location>
</feature>
<evidence type="ECO:0000313" key="2">
    <source>
        <dbReference type="EMBL" id="QDT17035.1"/>
    </source>
</evidence>
<reference evidence="2 3" key="1">
    <citation type="submission" date="2019-02" db="EMBL/GenBank/DDBJ databases">
        <title>Deep-cultivation of Planctomycetes and their phenomic and genomic characterization uncovers novel biology.</title>
        <authorList>
            <person name="Wiegand S."/>
            <person name="Jogler M."/>
            <person name="Boedeker C."/>
            <person name="Pinto D."/>
            <person name="Vollmers J."/>
            <person name="Rivas-Marin E."/>
            <person name="Kohn T."/>
            <person name="Peeters S.H."/>
            <person name="Heuer A."/>
            <person name="Rast P."/>
            <person name="Oberbeckmann S."/>
            <person name="Bunk B."/>
            <person name="Jeske O."/>
            <person name="Meyerdierks A."/>
            <person name="Storesund J.E."/>
            <person name="Kallscheuer N."/>
            <person name="Luecker S."/>
            <person name="Lage O.M."/>
            <person name="Pohl T."/>
            <person name="Merkel B.J."/>
            <person name="Hornburger P."/>
            <person name="Mueller R.-W."/>
            <person name="Bruemmer F."/>
            <person name="Labrenz M."/>
            <person name="Spormann A.M."/>
            <person name="Op den Camp H."/>
            <person name="Overmann J."/>
            <person name="Amann R."/>
            <person name="Jetten M.S.M."/>
            <person name="Mascher T."/>
            <person name="Medema M.H."/>
            <person name="Devos D.P."/>
            <person name="Kaster A.-K."/>
            <person name="Ovreas L."/>
            <person name="Rohde M."/>
            <person name="Galperin M.Y."/>
            <person name="Jogler C."/>
        </authorList>
    </citation>
    <scope>NUCLEOTIDE SEQUENCE [LARGE SCALE GENOMIC DNA]</scope>
    <source>
        <strain evidence="2 3">CA12</strain>
    </source>
</reference>
<dbReference type="AlphaFoldDB" id="A0A517PCD6"/>
<accession>A0A517PCD6</accession>
<protein>
    <submittedName>
        <fullName evidence="2">PEGA domain protein</fullName>
    </submittedName>
</protein>
<dbReference type="Pfam" id="PF08308">
    <property type="entry name" value="PEGA"/>
    <property type="match status" value="1"/>
</dbReference>
<proteinExistence type="predicted"/>
<dbReference type="EMBL" id="CP036265">
    <property type="protein sequence ID" value="QDT17035.1"/>
    <property type="molecule type" value="Genomic_DNA"/>
</dbReference>
<name>A0A517PCD6_9PLAN</name>
<dbReference type="RefSeq" id="WP_145359943.1">
    <property type="nucleotide sequence ID" value="NZ_CP036265.1"/>
</dbReference>
<dbReference type="OrthoDB" id="272812at2"/>
<organism evidence="2 3">
    <name type="scientific">Alienimonas californiensis</name>
    <dbReference type="NCBI Taxonomy" id="2527989"/>
    <lineage>
        <taxon>Bacteria</taxon>
        <taxon>Pseudomonadati</taxon>
        <taxon>Planctomycetota</taxon>
        <taxon>Planctomycetia</taxon>
        <taxon>Planctomycetales</taxon>
        <taxon>Planctomycetaceae</taxon>
        <taxon>Alienimonas</taxon>
    </lineage>
</organism>
<dbReference type="Proteomes" id="UP000318741">
    <property type="component" value="Chromosome"/>
</dbReference>
<evidence type="ECO:0000259" key="1">
    <source>
        <dbReference type="Pfam" id="PF08308"/>
    </source>
</evidence>